<dbReference type="Proteomes" id="UP001596501">
    <property type="component" value="Unassembled WGS sequence"/>
</dbReference>
<dbReference type="NCBIfam" id="TIGR02532">
    <property type="entry name" value="IV_pilin_GFxxxE"/>
    <property type="match status" value="1"/>
</dbReference>
<gene>
    <name evidence="2" type="ORF">ACFQPB_12810</name>
</gene>
<dbReference type="EMBL" id="JBHTCA010000008">
    <property type="protein sequence ID" value="MFC7409745.1"/>
    <property type="molecule type" value="Genomic_DNA"/>
</dbReference>
<dbReference type="RefSeq" id="WP_382223836.1">
    <property type="nucleotide sequence ID" value="NZ_JBHTCA010000008.1"/>
</dbReference>
<keyword evidence="1" id="KW-0472">Membrane</keyword>
<organism evidence="2 3">
    <name type="scientific">Hydrogenophaga atypica</name>
    <dbReference type="NCBI Taxonomy" id="249409"/>
    <lineage>
        <taxon>Bacteria</taxon>
        <taxon>Pseudomonadati</taxon>
        <taxon>Pseudomonadota</taxon>
        <taxon>Betaproteobacteria</taxon>
        <taxon>Burkholderiales</taxon>
        <taxon>Comamonadaceae</taxon>
        <taxon>Hydrogenophaga</taxon>
    </lineage>
</organism>
<protein>
    <submittedName>
        <fullName evidence="2">Type II secretion system protein J</fullName>
    </submittedName>
</protein>
<dbReference type="InterPro" id="IPR045584">
    <property type="entry name" value="Pilin-like"/>
</dbReference>
<accession>A0ABW2QJZ8</accession>
<evidence type="ECO:0000313" key="3">
    <source>
        <dbReference type="Proteomes" id="UP001596501"/>
    </source>
</evidence>
<feature type="transmembrane region" description="Helical" evidence="1">
    <location>
        <begin position="12"/>
        <end position="33"/>
    </location>
</feature>
<dbReference type="PROSITE" id="PS00409">
    <property type="entry name" value="PROKAR_NTER_METHYL"/>
    <property type="match status" value="1"/>
</dbReference>
<keyword evidence="1" id="KW-0812">Transmembrane</keyword>
<evidence type="ECO:0000313" key="2">
    <source>
        <dbReference type="EMBL" id="MFC7409745.1"/>
    </source>
</evidence>
<dbReference type="InterPro" id="IPR012902">
    <property type="entry name" value="N_methyl_site"/>
</dbReference>
<name>A0ABW2QJZ8_9BURK</name>
<keyword evidence="1" id="KW-1133">Transmembrane helix</keyword>
<reference evidence="3" key="1">
    <citation type="journal article" date="2019" name="Int. J. Syst. Evol. Microbiol.">
        <title>The Global Catalogue of Microorganisms (GCM) 10K type strain sequencing project: providing services to taxonomists for standard genome sequencing and annotation.</title>
        <authorList>
            <consortium name="The Broad Institute Genomics Platform"/>
            <consortium name="The Broad Institute Genome Sequencing Center for Infectious Disease"/>
            <person name="Wu L."/>
            <person name="Ma J."/>
        </authorList>
    </citation>
    <scope>NUCLEOTIDE SEQUENCE [LARGE SCALE GENOMIC DNA]</scope>
    <source>
        <strain evidence="3">CGMCC 1.12371</strain>
    </source>
</reference>
<sequence length="229" mass="25251">MKRSPHVRCPHGFTLVELLVAIAVMAVLSLMSWRAIDGMYRTQTITRERTDSLTELQGALGQWVADLDAVVPQPGFAAIDFDGLVLRLVRRDVMDTPLQSPGLRVVAWTRQNTTGLWTRWQSAPLRTQAELLGAWQNATQWAQATRSDAVPGEVRLMPVVSWELFYYRNNAWANPLSASGAPTTGAAGAGDASPLPDGVRLVLQLPPNAAMPGRLQRDWARATVTRRRS</sequence>
<comment type="caution">
    <text evidence="2">The sequence shown here is derived from an EMBL/GenBank/DDBJ whole genome shotgun (WGS) entry which is preliminary data.</text>
</comment>
<evidence type="ECO:0000256" key="1">
    <source>
        <dbReference type="SAM" id="Phobius"/>
    </source>
</evidence>
<proteinExistence type="predicted"/>
<dbReference type="Pfam" id="PF07963">
    <property type="entry name" value="N_methyl"/>
    <property type="match status" value="1"/>
</dbReference>
<dbReference type="SUPFAM" id="SSF54523">
    <property type="entry name" value="Pili subunits"/>
    <property type="match status" value="1"/>
</dbReference>
<keyword evidence="3" id="KW-1185">Reference proteome</keyword>